<evidence type="ECO:0000313" key="3">
    <source>
        <dbReference type="Proteomes" id="UP000244867"/>
    </source>
</evidence>
<reference evidence="2 3" key="1">
    <citation type="submission" date="2018-03" db="EMBL/GenBank/DDBJ databases">
        <authorList>
            <person name="Keele B.F."/>
        </authorList>
    </citation>
    <scope>NUCLEOTIDE SEQUENCE [LARGE SCALE GENOMIC DNA]</scope>
    <source>
        <strain evidence="2 3">IB-3</strain>
    </source>
</reference>
<proteinExistence type="predicted"/>
<feature type="region of interest" description="Disordered" evidence="1">
    <location>
        <begin position="1"/>
        <end position="23"/>
    </location>
</feature>
<protein>
    <submittedName>
        <fullName evidence="2">Uncharacterized protein</fullName>
    </submittedName>
</protein>
<dbReference type="EMBL" id="PYXZ01000002">
    <property type="protein sequence ID" value="PUA82063.1"/>
    <property type="molecule type" value="Genomic_DNA"/>
</dbReference>
<dbReference type="RefSeq" id="WP_108343947.1">
    <property type="nucleotide sequence ID" value="NZ_PYXZ01000002.1"/>
</dbReference>
<comment type="caution">
    <text evidence="2">The sequence shown here is derived from an EMBL/GenBank/DDBJ whole genome shotgun (WGS) entry which is preliminary data.</text>
</comment>
<dbReference type="OrthoDB" id="3787900at2"/>
<name>A0A2R7Z0B5_9ACTN</name>
<keyword evidence="3" id="KW-1185">Reference proteome</keyword>
<gene>
    <name evidence="2" type="ORF">C7S10_08565</name>
</gene>
<accession>A0A2R7Z0B5</accession>
<dbReference type="Proteomes" id="UP000244867">
    <property type="component" value="Unassembled WGS sequence"/>
</dbReference>
<evidence type="ECO:0000313" key="2">
    <source>
        <dbReference type="EMBL" id="PUA82063.1"/>
    </source>
</evidence>
<feature type="compositionally biased region" description="Low complexity" evidence="1">
    <location>
        <begin position="1"/>
        <end position="16"/>
    </location>
</feature>
<evidence type="ECO:0000256" key="1">
    <source>
        <dbReference type="SAM" id="MobiDB-lite"/>
    </source>
</evidence>
<organism evidence="2 3">
    <name type="scientific">Nocardioides currus</name>
    <dbReference type="NCBI Taxonomy" id="2133958"/>
    <lineage>
        <taxon>Bacteria</taxon>
        <taxon>Bacillati</taxon>
        <taxon>Actinomycetota</taxon>
        <taxon>Actinomycetes</taxon>
        <taxon>Propionibacteriales</taxon>
        <taxon>Nocardioidaceae</taxon>
        <taxon>Nocardioides</taxon>
    </lineage>
</organism>
<sequence>MTPTNQPQPALALAATPAPPRDRETQRLLDLWVQLAYRTASAAAHHSPDEASLRDLQLQVEDVLSDRLDDAYLVLDELWCWEAALMHTAETPPEDCLICRKARLGLPADLPLPAGLGGAR</sequence>
<dbReference type="AlphaFoldDB" id="A0A2R7Z0B5"/>